<dbReference type="Gene3D" id="3.80.10.10">
    <property type="entry name" value="Ribonuclease Inhibitor"/>
    <property type="match status" value="1"/>
</dbReference>
<comment type="caution">
    <text evidence="4">The sequence shown here is derived from an EMBL/GenBank/DDBJ whole genome shotgun (WGS) entry which is preliminary data.</text>
</comment>
<dbReference type="Gene3D" id="1.25.10.10">
    <property type="entry name" value="Leucine-rich Repeat Variant"/>
    <property type="match status" value="1"/>
</dbReference>
<dbReference type="InterPro" id="IPR032675">
    <property type="entry name" value="LRR_dom_sf"/>
</dbReference>
<keyword evidence="5" id="KW-1185">Reference proteome</keyword>
<feature type="non-terminal residue" evidence="4">
    <location>
        <position position="1"/>
    </location>
</feature>
<dbReference type="OrthoDB" id="120976at2759"/>
<dbReference type="InterPro" id="IPR011989">
    <property type="entry name" value="ARM-like"/>
</dbReference>
<dbReference type="InterPro" id="IPR016024">
    <property type="entry name" value="ARM-type_fold"/>
</dbReference>
<protein>
    <submittedName>
        <fullName evidence="4">Protein zyg-11</fullName>
    </submittedName>
</protein>
<evidence type="ECO:0000313" key="5">
    <source>
        <dbReference type="Proteomes" id="UP000727407"/>
    </source>
</evidence>
<name>A0A8J4TKQ0_CLAMG</name>
<sequence length="618" mass="68809">MSDQGLLNDRTLGIFNNIEGLRLKRAYIRASRLTADSFSSLCSHRLQELDASRVLGDITVSDILQGLSTNPVCCQSLQRLNVSGLDRLSDYSVRFSTLRGLRSLSVALTPLDDSALEDVCSLPLLESLDISGTNVTDLTPLLRLRSRLRLLTIHAVHHLNMGVTDFLSVLSGLELLTQLDVSNDQLEMQGEMIGKLLVSTQLLPALTALDVSGWKGISDETLKGFVEARPGVRFIGLLATGAGRSDFLSGEGNLKVAGEWNLTQLCEALRRYRERESFLQEALLGLHKYFHNPDIRYRPDILELVYLGMKAHSECERVQVSGSACVFNLTILELAEVMSQRLLGNVMRHIVNTMRKFPDHREIQRNCLLTLCSSHILTVAPFDRCEAAKQVLMCLITNEDETLQALCASVIVFLISQLSKEEMAQLGAEVFIIKHLLRLVQKKGEIGAEDSTFKSTLTALWGLTDNTHSTCTHFLQCDGLELYKELLETYCFNPTVLKPLIGLLNNVSEMEDLHSQLMDEDLLELVLALLEVGELEVSYSAGGFLSNMTSSSTWSLDSTLRDKILTKLHSAVMSWTPPNSCIISYRSLCPLYSLLRVSQPSAVQLWALWGIKHICTHN</sequence>
<dbReference type="InterPro" id="IPR051341">
    <property type="entry name" value="Zyg-11_UBL_adapter"/>
</dbReference>
<evidence type="ECO:0000313" key="4">
    <source>
        <dbReference type="EMBL" id="KAF5892438.1"/>
    </source>
</evidence>
<organism evidence="4 5">
    <name type="scientific">Clarias magur</name>
    <name type="common">Asian catfish</name>
    <name type="synonym">Macropteronotus magur</name>
    <dbReference type="NCBI Taxonomy" id="1594786"/>
    <lineage>
        <taxon>Eukaryota</taxon>
        <taxon>Metazoa</taxon>
        <taxon>Chordata</taxon>
        <taxon>Craniata</taxon>
        <taxon>Vertebrata</taxon>
        <taxon>Euteleostomi</taxon>
        <taxon>Actinopterygii</taxon>
        <taxon>Neopterygii</taxon>
        <taxon>Teleostei</taxon>
        <taxon>Ostariophysi</taxon>
        <taxon>Siluriformes</taxon>
        <taxon>Clariidae</taxon>
        <taxon>Clarias</taxon>
    </lineage>
</organism>
<dbReference type="Proteomes" id="UP000727407">
    <property type="component" value="Unassembled WGS sequence"/>
</dbReference>
<dbReference type="InterPro" id="IPR055142">
    <property type="entry name" value="ZER1-like_C"/>
</dbReference>
<dbReference type="PANTHER" id="PTHR12904:SF22">
    <property type="entry name" value="ZYG-11 FAMILY MEMBER B, CELL CYCLE REGULATOR"/>
    <property type="match status" value="1"/>
</dbReference>
<feature type="domain" description="Protein zer-1 homolog-like C-terminal" evidence="3">
    <location>
        <begin position="308"/>
        <end position="617"/>
    </location>
</feature>
<evidence type="ECO:0000259" key="3">
    <source>
        <dbReference type="Pfam" id="PF22964"/>
    </source>
</evidence>
<dbReference type="SUPFAM" id="SSF52047">
    <property type="entry name" value="RNI-like"/>
    <property type="match status" value="1"/>
</dbReference>
<dbReference type="EMBL" id="QNUK01000501">
    <property type="protein sequence ID" value="KAF5892438.1"/>
    <property type="molecule type" value="Genomic_DNA"/>
</dbReference>
<comment type="similarity">
    <text evidence="1">Belongs to the zyg-11 family.</text>
</comment>
<gene>
    <name evidence="4" type="ORF">DAT39_017857</name>
</gene>
<evidence type="ECO:0000256" key="2">
    <source>
        <dbReference type="ARBA" id="ARBA00022786"/>
    </source>
</evidence>
<dbReference type="PANTHER" id="PTHR12904">
    <property type="match status" value="1"/>
</dbReference>
<dbReference type="SUPFAM" id="SSF48371">
    <property type="entry name" value="ARM repeat"/>
    <property type="match status" value="1"/>
</dbReference>
<keyword evidence="2" id="KW-0833">Ubl conjugation pathway</keyword>
<accession>A0A8J4TKQ0</accession>
<dbReference type="Pfam" id="PF22964">
    <property type="entry name" value="ZER1-like_2nd"/>
    <property type="match status" value="1"/>
</dbReference>
<reference evidence="4" key="1">
    <citation type="submission" date="2020-07" db="EMBL/GenBank/DDBJ databases">
        <title>Clarias magur genome sequencing, assembly and annotation.</title>
        <authorList>
            <person name="Kushwaha B."/>
            <person name="Kumar R."/>
            <person name="Das P."/>
            <person name="Joshi C.G."/>
            <person name="Kumar D."/>
            <person name="Nagpure N.S."/>
            <person name="Pandey M."/>
            <person name="Agarwal S."/>
            <person name="Srivastava S."/>
            <person name="Singh M."/>
            <person name="Sahoo L."/>
            <person name="Jayasankar P."/>
            <person name="Meher P.K."/>
            <person name="Koringa P.G."/>
            <person name="Iquebal M.A."/>
            <person name="Das S.P."/>
            <person name="Bit A."/>
            <person name="Patnaik S."/>
            <person name="Patel N."/>
            <person name="Shah T.M."/>
            <person name="Hinsu A."/>
            <person name="Jena J.K."/>
        </authorList>
    </citation>
    <scope>NUCLEOTIDE SEQUENCE</scope>
    <source>
        <strain evidence="4">CIFAMagur01</strain>
        <tissue evidence="4">Testis</tissue>
    </source>
</reference>
<proteinExistence type="inferred from homology"/>
<evidence type="ECO:0000256" key="1">
    <source>
        <dbReference type="ARBA" id="ARBA00009420"/>
    </source>
</evidence>
<dbReference type="AlphaFoldDB" id="A0A8J4TKQ0"/>
<dbReference type="GO" id="GO:0031462">
    <property type="term" value="C:Cul2-RING ubiquitin ligase complex"/>
    <property type="evidence" value="ECO:0007669"/>
    <property type="project" value="TreeGrafter"/>
</dbReference>